<evidence type="ECO:0000259" key="2">
    <source>
        <dbReference type="PROSITE" id="PS50228"/>
    </source>
</evidence>
<feature type="compositionally biased region" description="Acidic residues" evidence="1">
    <location>
        <begin position="500"/>
        <end position="512"/>
    </location>
</feature>
<feature type="compositionally biased region" description="Low complexity" evidence="1">
    <location>
        <begin position="800"/>
        <end position="821"/>
    </location>
</feature>
<feature type="region of interest" description="Disordered" evidence="1">
    <location>
        <begin position="251"/>
        <end position="313"/>
    </location>
</feature>
<sequence length="888" mass="95851">MGEQLTGSLAGILSTGNPSSKDQPVGNTSTRNLLDGILSASGVNGTKQISNYSTNLGDTGASMFPTSLNDGLTSKEDQSGIITNVYRQQSNLDRKNTIYWPPPGFFSPEIVENFRKVSGQSSAVKKTDISQQSYPHIRNLQKPMDHSKLSYQRYSSFPWYSSYQQQGWKRGYPASPGYQVNYPGMMPKSAFPVVKGVRDRVPADQEKNVQVTSYFRDNDKAMQGKFHGMLSPQPSSMQMKLPIKTVTKSTTPFALPNDIPTSGSGSSGSGFDESYDMDDTADLKEPEPEFDDTADLKEPEPEFSESGSGYDEKDFRDDISKVAFMLAGTNDNPNMPPFPVPGLPMNLTRQQAIDIYKSALYFAGLLQGDDSNDIDKAGSGDEAVDEGTDDDDSEDDDETISDNDVKEALAASSGELIASGQEISDAEASGSESELPIERSDSKDNDVVQGDDDKTKIDSEKLASEPQKEVKEAQAIDKTSNKADSDSVKDEEDGQKGQNEEEQPETVEDIDADVPPPLDSDTQRSDSAAQENENPPIDDTKQMTEVQSKYAADQQQEKALAYLANTRQSGVFSAPSQRAIICKDTIQKISCPPEHRIRVLNADFGDMGDVGCLKENNPMPVGFCRTPGTYEKVKKRCDGLEGCDLAASNDWFGDACPDANKYLDVNYDCVNNPVPYPAPPAAGFSQASYQPPPAPAAYAPAPYAQPPPAYAPGMGVPDLMSSSPYMAPPDPCSPCNTCAQCSLPVCSPCTHTCQPLTCAPRIPASLQPLWQQWNERTADMSRMEMAALIISPLPKLAAPTKAPESAQVSGGAEGSESASGETTSDLDEDALYEASKRSKIQQVKSKQTAKKVTLATHKKAHKDDSEQGFLRSSDLLVSSGDASSGSSS</sequence>
<dbReference type="Proteomes" id="UP001159428">
    <property type="component" value="Unassembled WGS sequence"/>
</dbReference>
<organism evidence="3 4">
    <name type="scientific">Pocillopora meandrina</name>
    <dbReference type="NCBI Taxonomy" id="46732"/>
    <lineage>
        <taxon>Eukaryota</taxon>
        <taxon>Metazoa</taxon>
        <taxon>Cnidaria</taxon>
        <taxon>Anthozoa</taxon>
        <taxon>Hexacorallia</taxon>
        <taxon>Scleractinia</taxon>
        <taxon>Astrocoeniina</taxon>
        <taxon>Pocilloporidae</taxon>
        <taxon>Pocillopora</taxon>
    </lineage>
</organism>
<keyword evidence="4" id="KW-1185">Reference proteome</keyword>
<feature type="compositionally biased region" description="Low complexity" evidence="1">
    <location>
        <begin position="872"/>
        <end position="888"/>
    </location>
</feature>
<comment type="caution">
    <text evidence="3">The sequence shown here is derived from an EMBL/GenBank/DDBJ whole genome shotgun (WGS) entry which is preliminary data.</text>
</comment>
<feature type="region of interest" description="Disordered" evidence="1">
    <location>
        <begin position="1"/>
        <end position="32"/>
    </location>
</feature>
<dbReference type="GO" id="GO:0030246">
    <property type="term" value="F:carbohydrate binding"/>
    <property type="evidence" value="ECO:0007669"/>
    <property type="project" value="InterPro"/>
</dbReference>
<gene>
    <name evidence="3" type="ORF">PMEA_00012828</name>
</gene>
<evidence type="ECO:0000256" key="1">
    <source>
        <dbReference type="SAM" id="MobiDB-lite"/>
    </source>
</evidence>
<evidence type="ECO:0000313" key="4">
    <source>
        <dbReference type="Proteomes" id="UP001159428"/>
    </source>
</evidence>
<protein>
    <recommendedName>
        <fullName evidence="2">SUEL-type lectin domain-containing protein</fullName>
    </recommendedName>
</protein>
<dbReference type="AlphaFoldDB" id="A0AAU9WV31"/>
<feature type="domain" description="SUEL-type lectin" evidence="2">
    <location>
        <begin position="581"/>
        <end position="670"/>
    </location>
</feature>
<name>A0AAU9WV31_9CNID</name>
<accession>A0AAU9WV31</accession>
<dbReference type="CDD" id="cd22823">
    <property type="entry name" value="Gal_Rha_Lectin"/>
    <property type="match status" value="1"/>
</dbReference>
<feature type="region of interest" description="Disordered" evidence="1">
    <location>
        <begin position="800"/>
        <end position="888"/>
    </location>
</feature>
<evidence type="ECO:0000313" key="3">
    <source>
        <dbReference type="EMBL" id="CAH3127000.1"/>
    </source>
</evidence>
<dbReference type="Gene3D" id="2.60.120.740">
    <property type="match status" value="1"/>
</dbReference>
<feature type="compositionally biased region" description="Acidic residues" evidence="1">
    <location>
        <begin position="382"/>
        <end position="401"/>
    </location>
</feature>
<dbReference type="PROSITE" id="PS50228">
    <property type="entry name" value="SUEL_LECTIN"/>
    <property type="match status" value="1"/>
</dbReference>
<dbReference type="InterPro" id="IPR000922">
    <property type="entry name" value="Lectin_gal-bd_dom"/>
</dbReference>
<dbReference type="InterPro" id="IPR043159">
    <property type="entry name" value="Lectin_gal-bd_sf"/>
</dbReference>
<feature type="compositionally biased region" description="Basic and acidic residues" evidence="1">
    <location>
        <begin position="436"/>
        <end position="499"/>
    </location>
</feature>
<dbReference type="EMBL" id="CALNXJ010000022">
    <property type="protein sequence ID" value="CAH3127000.1"/>
    <property type="molecule type" value="Genomic_DNA"/>
</dbReference>
<proteinExistence type="predicted"/>
<reference evidence="3 4" key="1">
    <citation type="submission" date="2022-05" db="EMBL/GenBank/DDBJ databases">
        <authorList>
            <consortium name="Genoscope - CEA"/>
            <person name="William W."/>
        </authorList>
    </citation>
    <scope>NUCLEOTIDE SEQUENCE [LARGE SCALE GENOMIC DNA]</scope>
</reference>
<dbReference type="PANTHER" id="PTHR46780">
    <property type="entry name" value="PROTEIN EVA-1"/>
    <property type="match status" value="1"/>
</dbReference>
<dbReference type="Pfam" id="PF02140">
    <property type="entry name" value="SUEL_Lectin"/>
    <property type="match status" value="1"/>
</dbReference>
<feature type="region of interest" description="Disordered" evidence="1">
    <location>
        <begin position="368"/>
        <end position="552"/>
    </location>
</feature>
<feature type="compositionally biased region" description="Polar residues" evidence="1">
    <location>
        <begin position="14"/>
        <end position="32"/>
    </location>
</feature>